<proteinExistence type="predicted"/>
<dbReference type="Proteomes" id="UP000254835">
    <property type="component" value="Unassembled WGS sequence"/>
</dbReference>
<feature type="transmembrane region" description="Helical" evidence="1">
    <location>
        <begin position="41"/>
        <end position="60"/>
    </location>
</feature>
<accession>A0A380PTG7</accession>
<sequence length="143" mass="16087">MSYRRDRAIKKALPFLLLTLKSSIFKMTDMKVEVFMSNYRVLIILAIMFSWVISFSASSAQSTLSVSGTITFSGAIVDSPCDTALEDQTITTRCYRNGETLTQRQTLSHNMPLTSRLPGNLASSRLEWLNSQRSLGILTFTYL</sequence>
<protein>
    <submittedName>
        <fullName evidence="2">P pilus assembly protein, pilin FimA</fullName>
    </submittedName>
</protein>
<name>A0A380PTG7_YERFR</name>
<organism evidence="2 3">
    <name type="scientific">Yersinia frederiksenii</name>
    <dbReference type="NCBI Taxonomy" id="29484"/>
    <lineage>
        <taxon>Bacteria</taxon>
        <taxon>Pseudomonadati</taxon>
        <taxon>Pseudomonadota</taxon>
        <taxon>Gammaproteobacteria</taxon>
        <taxon>Enterobacterales</taxon>
        <taxon>Yersiniaceae</taxon>
        <taxon>Yersinia</taxon>
    </lineage>
</organism>
<keyword evidence="1" id="KW-0812">Transmembrane</keyword>
<evidence type="ECO:0000313" key="2">
    <source>
        <dbReference type="EMBL" id="SUP76237.1"/>
    </source>
</evidence>
<gene>
    <name evidence="2" type="ORF">NCTC11470_01264</name>
</gene>
<evidence type="ECO:0000256" key="1">
    <source>
        <dbReference type="SAM" id="Phobius"/>
    </source>
</evidence>
<keyword evidence="1" id="KW-1133">Transmembrane helix</keyword>
<reference evidence="2 3" key="1">
    <citation type="submission" date="2018-06" db="EMBL/GenBank/DDBJ databases">
        <authorList>
            <consortium name="Pathogen Informatics"/>
            <person name="Doyle S."/>
        </authorList>
    </citation>
    <scope>NUCLEOTIDE SEQUENCE [LARGE SCALE GENOMIC DNA]</scope>
    <source>
        <strain evidence="2 3">NCTC11470</strain>
    </source>
</reference>
<keyword evidence="1" id="KW-0472">Membrane</keyword>
<dbReference type="AlphaFoldDB" id="A0A380PTG7"/>
<dbReference type="EMBL" id="UHJA01000001">
    <property type="protein sequence ID" value="SUP76237.1"/>
    <property type="molecule type" value="Genomic_DNA"/>
</dbReference>
<evidence type="ECO:0000313" key="3">
    <source>
        <dbReference type="Proteomes" id="UP000254835"/>
    </source>
</evidence>